<feature type="domain" description="Radical SAM core" evidence="5">
    <location>
        <begin position="102"/>
        <end position="320"/>
    </location>
</feature>
<dbReference type="GO" id="GO:0051536">
    <property type="term" value="F:iron-sulfur cluster binding"/>
    <property type="evidence" value="ECO:0007669"/>
    <property type="project" value="UniProtKB-KW"/>
</dbReference>
<evidence type="ECO:0000256" key="4">
    <source>
        <dbReference type="ARBA" id="ARBA00023014"/>
    </source>
</evidence>
<dbReference type="InterPro" id="IPR054698">
    <property type="entry name" value="rSAM_Se_TrsS"/>
</dbReference>
<dbReference type="GO" id="GO:0046872">
    <property type="term" value="F:metal ion binding"/>
    <property type="evidence" value="ECO:0007669"/>
    <property type="project" value="UniProtKB-KW"/>
</dbReference>
<keyword evidence="7" id="KW-1185">Reference proteome</keyword>
<dbReference type="EMBL" id="LGYO01000004">
    <property type="protein sequence ID" value="KNZ43428.1"/>
    <property type="molecule type" value="Genomic_DNA"/>
</dbReference>
<dbReference type="SUPFAM" id="SSF102114">
    <property type="entry name" value="Radical SAM enzymes"/>
    <property type="match status" value="1"/>
</dbReference>
<dbReference type="SFLD" id="SFLDG01100">
    <property type="entry name" value="methyltransferase_(Class_D)"/>
    <property type="match status" value="1"/>
</dbReference>
<dbReference type="AlphaFoldDB" id="A0A0L6U4K1"/>
<dbReference type="PANTHER" id="PTHR43306">
    <property type="entry name" value="7,8-DIHYDRO-6-HYDROXYMETHYLPTERIN DIMETHYLTRANSFERASE"/>
    <property type="match status" value="1"/>
</dbReference>
<gene>
    <name evidence="6" type="ORF">AKG39_01645</name>
</gene>
<keyword evidence="4" id="KW-0411">Iron-sulfur</keyword>
<dbReference type="NCBIfam" id="NF045646">
    <property type="entry name" value="rSAM_Se_TrsS"/>
    <property type="match status" value="1"/>
</dbReference>
<dbReference type="InterPro" id="IPR034474">
    <property type="entry name" value="Methyltransferase_Class_D"/>
</dbReference>
<dbReference type="SFLD" id="SFLDS00029">
    <property type="entry name" value="Radical_SAM"/>
    <property type="match status" value="1"/>
</dbReference>
<dbReference type="PANTHER" id="PTHR43306:SF1">
    <property type="entry name" value="7,8-DIHYDRO-6-HYDROXYMETHYLPTERIN DIMETHYLTRANSFERASE"/>
    <property type="match status" value="1"/>
</dbReference>
<accession>A0A0L6U4K1</accession>
<name>A0A0L6U4K1_9FIRM</name>
<dbReference type="RefSeq" id="WP_050738617.1">
    <property type="nucleotide sequence ID" value="NZ_LGYO01000004.1"/>
</dbReference>
<dbReference type="Pfam" id="PF04055">
    <property type="entry name" value="Radical_SAM"/>
    <property type="match status" value="1"/>
</dbReference>
<dbReference type="InterPro" id="IPR013785">
    <property type="entry name" value="Aldolase_TIM"/>
</dbReference>
<dbReference type="STRING" id="52689.AKG39_01645"/>
<keyword evidence="1" id="KW-0949">S-adenosyl-L-methionine</keyword>
<proteinExistence type="predicted"/>
<evidence type="ECO:0000256" key="3">
    <source>
        <dbReference type="ARBA" id="ARBA00023004"/>
    </source>
</evidence>
<dbReference type="Proteomes" id="UP000036873">
    <property type="component" value="Unassembled WGS sequence"/>
</dbReference>
<keyword evidence="3" id="KW-0408">Iron</keyword>
<dbReference type="InterPro" id="IPR058240">
    <property type="entry name" value="rSAM_sf"/>
</dbReference>
<dbReference type="SFLD" id="SFLDG01067">
    <property type="entry name" value="SPASM/twitch_domain_containing"/>
    <property type="match status" value="1"/>
</dbReference>
<dbReference type="PROSITE" id="PS51918">
    <property type="entry name" value="RADICAL_SAM"/>
    <property type="match status" value="1"/>
</dbReference>
<evidence type="ECO:0000313" key="7">
    <source>
        <dbReference type="Proteomes" id="UP000036873"/>
    </source>
</evidence>
<dbReference type="GO" id="GO:0003824">
    <property type="term" value="F:catalytic activity"/>
    <property type="evidence" value="ECO:0007669"/>
    <property type="project" value="InterPro"/>
</dbReference>
<reference evidence="7" key="1">
    <citation type="submission" date="2015-07" db="EMBL/GenBank/DDBJ databases">
        <title>Draft genome sequence of Acetobacterium bakii DSM 8293, a potential psychrophilic chemical producer through syngas fermentation.</title>
        <authorList>
            <person name="Song Y."/>
            <person name="Hwang S."/>
            <person name="Cho B.-K."/>
        </authorList>
    </citation>
    <scope>NUCLEOTIDE SEQUENCE [LARGE SCALE GENOMIC DNA]</scope>
    <source>
        <strain evidence="7">DSM 8239</strain>
    </source>
</reference>
<evidence type="ECO:0000256" key="2">
    <source>
        <dbReference type="ARBA" id="ARBA00022723"/>
    </source>
</evidence>
<evidence type="ECO:0000256" key="1">
    <source>
        <dbReference type="ARBA" id="ARBA00022691"/>
    </source>
</evidence>
<dbReference type="PATRIC" id="fig|52689.4.peg.2399"/>
<dbReference type="Gene3D" id="3.20.20.70">
    <property type="entry name" value="Aldolase class I"/>
    <property type="match status" value="1"/>
</dbReference>
<protein>
    <recommendedName>
        <fullName evidence="5">Radical SAM core domain-containing protein</fullName>
    </recommendedName>
</protein>
<comment type="caution">
    <text evidence="6">The sequence shown here is derived from an EMBL/GenBank/DDBJ whole genome shotgun (WGS) entry which is preliminary data.</text>
</comment>
<dbReference type="OrthoDB" id="9810775at2"/>
<dbReference type="CDD" id="cd01335">
    <property type="entry name" value="Radical_SAM"/>
    <property type="match status" value="1"/>
</dbReference>
<evidence type="ECO:0000259" key="5">
    <source>
        <dbReference type="PROSITE" id="PS51918"/>
    </source>
</evidence>
<keyword evidence="2" id="KW-0479">Metal-binding</keyword>
<organism evidence="6 7">
    <name type="scientific">Acetobacterium bakii</name>
    <dbReference type="NCBI Taxonomy" id="52689"/>
    <lineage>
        <taxon>Bacteria</taxon>
        <taxon>Bacillati</taxon>
        <taxon>Bacillota</taxon>
        <taxon>Clostridia</taxon>
        <taxon>Eubacteriales</taxon>
        <taxon>Eubacteriaceae</taxon>
        <taxon>Acetobacterium</taxon>
    </lineage>
</organism>
<dbReference type="InterPro" id="IPR007197">
    <property type="entry name" value="rSAM"/>
</dbReference>
<dbReference type="Pfam" id="PF23545">
    <property type="entry name" value="Zn_ribbon_HMPTM"/>
    <property type="match status" value="1"/>
</dbReference>
<sequence>MNEKTKSICPVCHKTISALRIQKGNKIYLHKECDLHGKFEALLWDASTQGGGGYQQNSKNDINSEECLEWQNWTTEAVNTIPAVFDTKSNHNCPHDCGLCESHQQQACCVLIEITQNCDQNCNYCFASAHSSKGKSEDLSLGEIREMYASLLARNTGRSFNIQLSGGEPTMREDLPEIIRMGKEMGFPYIQLNTNGRRLATDPAYARKLHEAGLSSVFLQFDGTEEAIYENIRGKPLLELKEKAIENCAAAELGTVLVVTVVPGVNDHNLGDILRYGIKRLPFVRGIHFQPVSYFGRFPHQPLDTDRITIPQLIGKLVIQSEDKLKTNQFVPLQTGHPVCSFHGNFLIMEDGGLISLDSDPNKCGCGYNEDSIERARNYIAKKWTYKFQRIAEKVSKDYDYSSWDRLLAKINSHGFSITAMAFQDAWNLDLERLQKCRVQVAVKGNKLIPFCAYNILHRPNSK</sequence>
<evidence type="ECO:0000313" key="6">
    <source>
        <dbReference type="EMBL" id="KNZ43428.1"/>
    </source>
</evidence>
<dbReference type="InterPro" id="IPR056488">
    <property type="entry name" value="Zn_ribbon_HMPTM"/>
</dbReference>